<dbReference type="InterPro" id="IPR041346">
    <property type="entry name" value="DR2241_Fer4"/>
</dbReference>
<gene>
    <name evidence="4" type="ORF">ACFO0N_01525</name>
</gene>
<dbReference type="Pfam" id="PF18069">
    <property type="entry name" value="DR2241"/>
    <property type="match status" value="1"/>
</dbReference>
<feature type="domain" description="DUF7348" evidence="3">
    <location>
        <begin position="8"/>
        <end position="82"/>
    </location>
</feature>
<evidence type="ECO:0000259" key="1">
    <source>
        <dbReference type="Pfam" id="PF18009"/>
    </source>
</evidence>
<dbReference type="Proteomes" id="UP001595921">
    <property type="component" value="Unassembled WGS sequence"/>
</dbReference>
<organism evidence="4 5">
    <name type="scientific">Halobium salinum</name>
    <dbReference type="NCBI Taxonomy" id="1364940"/>
    <lineage>
        <taxon>Archaea</taxon>
        <taxon>Methanobacteriati</taxon>
        <taxon>Methanobacteriota</taxon>
        <taxon>Stenosarchaea group</taxon>
        <taxon>Halobacteria</taxon>
        <taxon>Halobacteriales</taxon>
        <taxon>Haloferacaceae</taxon>
        <taxon>Halobium</taxon>
    </lineage>
</organism>
<evidence type="ECO:0000259" key="2">
    <source>
        <dbReference type="Pfam" id="PF18069"/>
    </source>
</evidence>
<dbReference type="AlphaFoldDB" id="A0ABD5P7G6"/>
<evidence type="ECO:0000313" key="4">
    <source>
        <dbReference type="EMBL" id="MFC4356622.1"/>
    </source>
</evidence>
<feature type="domain" description="DR2241 4Fe-4S iron-sulfur cluster binding" evidence="1">
    <location>
        <begin position="223"/>
        <end position="303"/>
    </location>
</feature>
<feature type="domain" description="DR2241 stabilising" evidence="2">
    <location>
        <begin position="111"/>
        <end position="221"/>
    </location>
</feature>
<name>A0ABD5P7G6_9EURY</name>
<dbReference type="Pfam" id="PF24039">
    <property type="entry name" value="DUF7348"/>
    <property type="match status" value="1"/>
</dbReference>
<accession>A0ABD5P7G6</accession>
<protein>
    <submittedName>
        <fullName evidence="4">DR2241 family protein</fullName>
    </submittedName>
</protein>
<dbReference type="Gene3D" id="3.30.70.2320">
    <property type="match status" value="1"/>
</dbReference>
<dbReference type="InterPro" id="IPR055772">
    <property type="entry name" value="DUF7348"/>
</dbReference>
<dbReference type="RefSeq" id="WP_267625059.1">
    <property type="nucleotide sequence ID" value="NZ_JAODIW010000010.1"/>
</dbReference>
<comment type="caution">
    <text evidence="4">The sequence shown here is derived from an EMBL/GenBank/DDBJ whole genome shotgun (WGS) entry which is preliminary data.</text>
</comment>
<reference evidence="4 5" key="1">
    <citation type="journal article" date="2019" name="Int. J. Syst. Evol. Microbiol.">
        <title>The Global Catalogue of Microorganisms (GCM) 10K type strain sequencing project: providing services to taxonomists for standard genome sequencing and annotation.</title>
        <authorList>
            <consortium name="The Broad Institute Genomics Platform"/>
            <consortium name="The Broad Institute Genome Sequencing Center for Infectious Disease"/>
            <person name="Wu L."/>
            <person name="Ma J."/>
        </authorList>
    </citation>
    <scope>NUCLEOTIDE SEQUENCE [LARGE SCALE GENOMIC DNA]</scope>
    <source>
        <strain evidence="4 5">CGMCC 1.12553</strain>
    </source>
</reference>
<dbReference type="Pfam" id="PF18009">
    <property type="entry name" value="Fer4_23"/>
    <property type="match status" value="1"/>
</dbReference>
<sequence length="378" mass="43383">MAELAEVDDEQFAALKSAAEEGVQFDGLYAHYGREDYDRDPDAYAFGSPAGEHTKLDAEAFREAAESAPRYVSNWYYWERVVEGHGTPRRAFLRWLEGAPSDMRDESGLGVEDRYERLAAGTSREWGQLLVRTTVGDRGHRRYEVRHVDDEGAPLDDLDVHESPLDAREVAKYDPKGRYRPLKTAPSLQRGWAFTDLDGRDLYECVDAFYPATVANWYREREGALDVTHWEETAERQTGIYDVIDELDAEAVERIAATCCVDSQCLKRRQWDHDEDDEIDVPRGDGLFPCREPCSLVVAAARKWTTLEREESHSYEFELTPSEKEQLEELVDAVADNRVDEIREADVYEGANRYRTRYLREKLFDEDGNLAGVATERE</sequence>
<evidence type="ECO:0000313" key="5">
    <source>
        <dbReference type="Proteomes" id="UP001595921"/>
    </source>
</evidence>
<dbReference type="Gene3D" id="3.30.1360.190">
    <property type="match status" value="1"/>
</dbReference>
<proteinExistence type="predicted"/>
<dbReference type="InterPro" id="IPR041181">
    <property type="entry name" value="DR2241_middle"/>
</dbReference>
<dbReference type="EMBL" id="JBHSDS010000002">
    <property type="protein sequence ID" value="MFC4356622.1"/>
    <property type="molecule type" value="Genomic_DNA"/>
</dbReference>
<evidence type="ECO:0000259" key="3">
    <source>
        <dbReference type="Pfam" id="PF24039"/>
    </source>
</evidence>
<keyword evidence="5" id="KW-1185">Reference proteome</keyword>